<comment type="caution">
    <text evidence="2">The sequence shown here is derived from an EMBL/GenBank/DDBJ whole genome shotgun (WGS) entry which is preliminary data.</text>
</comment>
<sequence>MDHNSPAKLLDCGGREGVSCERPAEQAEPYPQRPSIRSSRAGLRREERSLRLPVCTVSLLLALTGMGEACSSGALRYQSGRTNALYAVLGSSRFGKQQVR</sequence>
<organism evidence="2 3">
    <name type="scientific">Dendrobium nobile</name>
    <name type="common">Orchid</name>
    <dbReference type="NCBI Taxonomy" id="94219"/>
    <lineage>
        <taxon>Eukaryota</taxon>
        <taxon>Viridiplantae</taxon>
        <taxon>Streptophyta</taxon>
        <taxon>Embryophyta</taxon>
        <taxon>Tracheophyta</taxon>
        <taxon>Spermatophyta</taxon>
        <taxon>Magnoliopsida</taxon>
        <taxon>Liliopsida</taxon>
        <taxon>Asparagales</taxon>
        <taxon>Orchidaceae</taxon>
        <taxon>Epidendroideae</taxon>
        <taxon>Malaxideae</taxon>
        <taxon>Dendrobiinae</taxon>
        <taxon>Dendrobium</taxon>
    </lineage>
</organism>
<accession>A0A8T3B513</accession>
<evidence type="ECO:0000256" key="1">
    <source>
        <dbReference type="SAM" id="MobiDB-lite"/>
    </source>
</evidence>
<keyword evidence="3" id="KW-1185">Reference proteome</keyword>
<feature type="region of interest" description="Disordered" evidence="1">
    <location>
        <begin position="1"/>
        <end position="44"/>
    </location>
</feature>
<gene>
    <name evidence="2" type="ORF">KFK09_015032</name>
</gene>
<dbReference type="AlphaFoldDB" id="A0A8T3B513"/>
<evidence type="ECO:0000313" key="2">
    <source>
        <dbReference type="EMBL" id="KAI0504085.1"/>
    </source>
</evidence>
<name>A0A8T3B513_DENNO</name>
<reference evidence="2" key="1">
    <citation type="journal article" date="2022" name="Front. Genet.">
        <title>Chromosome-Scale Assembly of the Dendrobium nobile Genome Provides Insights Into the Molecular Mechanism of the Biosynthesis of the Medicinal Active Ingredient of Dendrobium.</title>
        <authorList>
            <person name="Xu Q."/>
            <person name="Niu S.-C."/>
            <person name="Li K.-L."/>
            <person name="Zheng P.-J."/>
            <person name="Zhang X.-J."/>
            <person name="Jia Y."/>
            <person name="Liu Y."/>
            <person name="Niu Y.-X."/>
            <person name="Yu L.-H."/>
            <person name="Chen D.-F."/>
            <person name="Zhang G.-Q."/>
        </authorList>
    </citation>
    <scope>NUCLEOTIDE SEQUENCE</scope>
    <source>
        <tissue evidence="2">Leaf</tissue>
    </source>
</reference>
<protein>
    <submittedName>
        <fullName evidence="2">Uncharacterized protein</fullName>
    </submittedName>
</protein>
<dbReference type="Proteomes" id="UP000829196">
    <property type="component" value="Unassembled WGS sequence"/>
</dbReference>
<proteinExistence type="predicted"/>
<evidence type="ECO:0000313" key="3">
    <source>
        <dbReference type="Proteomes" id="UP000829196"/>
    </source>
</evidence>
<dbReference type="EMBL" id="JAGYWB010000011">
    <property type="protein sequence ID" value="KAI0504085.1"/>
    <property type="molecule type" value="Genomic_DNA"/>
</dbReference>